<feature type="domain" description="Halobacterial output" evidence="1">
    <location>
        <begin position="6"/>
        <end position="69"/>
    </location>
</feature>
<keyword evidence="3" id="KW-1185">Reference proteome</keyword>
<name>A0AAV3T5J9_9EURY</name>
<dbReference type="AlphaFoldDB" id="A0AAV3T5J9"/>
<dbReference type="RefSeq" id="WP_343772099.1">
    <property type="nucleotide sequence ID" value="NZ_BAAADV010000001.1"/>
</dbReference>
<dbReference type="Proteomes" id="UP001500420">
    <property type="component" value="Unassembled WGS sequence"/>
</dbReference>
<gene>
    <name evidence="2" type="ORF">GCM10009020_03440</name>
</gene>
<dbReference type="InterPro" id="IPR040624">
    <property type="entry name" value="HalOD1"/>
</dbReference>
<evidence type="ECO:0000259" key="1">
    <source>
        <dbReference type="Pfam" id="PF18545"/>
    </source>
</evidence>
<protein>
    <recommendedName>
        <fullName evidence="1">Halobacterial output domain-containing protein</fullName>
    </recommendedName>
</protein>
<organism evidence="2 3">
    <name type="scientific">Natronoarchaeum mannanilyticum</name>
    <dbReference type="NCBI Taxonomy" id="926360"/>
    <lineage>
        <taxon>Archaea</taxon>
        <taxon>Methanobacteriati</taxon>
        <taxon>Methanobacteriota</taxon>
        <taxon>Stenosarchaea group</taxon>
        <taxon>Halobacteria</taxon>
        <taxon>Halobacteriales</taxon>
        <taxon>Natronoarchaeaceae</taxon>
    </lineage>
</organism>
<sequence length="79" mass="8611">MEILYEIIDEVARQEGCDPIDLPPLYSEVDPESLQEVIESTEAADAPIVRITYCGREVVVEGDGTVEVDGGMGLQGKTR</sequence>
<dbReference type="Pfam" id="PF18545">
    <property type="entry name" value="HalOD1"/>
    <property type="match status" value="1"/>
</dbReference>
<evidence type="ECO:0000313" key="2">
    <source>
        <dbReference type="EMBL" id="GAA0662296.1"/>
    </source>
</evidence>
<reference evidence="2 3" key="1">
    <citation type="journal article" date="2019" name="Int. J. Syst. Evol. Microbiol.">
        <title>The Global Catalogue of Microorganisms (GCM) 10K type strain sequencing project: providing services to taxonomists for standard genome sequencing and annotation.</title>
        <authorList>
            <consortium name="The Broad Institute Genomics Platform"/>
            <consortium name="The Broad Institute Genome Sequencing Center for Infectious Disease"/>
            <person name="Wu L."/>
            <person name="Ma J."/>
        </authorList>
    </citation>
    <scope>NUCLEOTIDE SEQUENCE [LARGE SCALE GENOMIC DNA]</scope>
    <source>
        <strain evidence="2 3">JCM 16328</strain>
    </source>
</reference>
<dbReference type="EMBL" id="BAAADV010000001">
    <property type="protein sequence ID" value="GAA0662296.1"/>
    <property type="molecule type" value="Genomic_DNA"/>
</dbReference>
<accession>A0AAV3T5J9</accession>
<comment type="caution">
    <text evidence="2">The sequence shown here is derived from an EMBL/GenBank/DDBJ whole genome shotgun (WGS) entry which is preliminary data.</text>
</comment>
<evidence type="ECO:0000313" key="3">
    <source>
        <dbReference type="Proteomes" id="UP001500420"/>
    </source>
</evidence>
<proteinExistence type="predicted"/>